<evidence type="ECO:0000313" key="2">
    <source>
        <dbReference type="Proteomes" id="UP001385951"/>
    </source>
</evidence>
<comment type="caution">
    <text evidence="1">The sequence shown here is derived from an EMBL/GenBank/DDBJ whole genome shotgun (WGS) entry which is preliminary data.</text>
</comment>
<dbReference type="Pfam" id="PF00071">
    <property type="entry name" value="Ras"/>
    <property type="match status" value="1"/>
</dbReference>
<dbReference type="Proteomes" id="UP001385951">
    <property type="component" value="Unassembled WGS sequence"/>
</dbReference>
<dbReference type="GO" id="GO:0003924">
    <property type="term" value="F:GTPase activity"/>
    <property type="evidence" value="ECO:0007669"/>
    <property type="project" value="InterPro"/>
</dbReference>
<dbReference type="EMBL" id="JASBNA010000002">
    <property type="protein sequence ID" value="KAK7694387.1"/>
    <property type="molecule type" value="Genomic_DNA"/>
</dbReference>
<keyword evidence="2" id="KW-1185">Reference proteome</keyword>
<proteinExistence type="predicted"/>
<dbReference type="SUPFAM" id="SSF52540">
    <property type="entry name" value="P-loop containing nucleoside triphosphate hydrolases"/>
    <property type="match status" value="1"/>
</dbReference>
<sequence length="54" mass="5987">MDSWRVAVLGDGGVGKTALAVQFTLNCFVEVCRSFPRKDVTNLESTCFRHTILP</sequence>
<dbReference type="GO" id="GO:0005525">
    <property type="term" value="F:GTP binding"/>
    <property type="evidence" value="ECO:0007669"/>
    <property type="project" value="InterPro"/>
</dbReference>
<dbReference type="Gene3D" id="3.40.50.300">
    <property type="entry name" value="P-loop containing nucleotide triphosphate hydrolases"/>
    <property type="match status" value="1"/>
</dbReference>
<accession>A0AAW0GNZ2</accession>
<protein>
    <submittedName>
        <fullName evidence="1">Uncharacterized protein</fullName>
    </submittedName>
</protein>
<name>A0AAW0GNZ2_9APHY</name>
<dbReference type="InterPro" id="IPR027417">
    <property type="entry name" value="P-loop_NTPase"/>
</dbReference>
<dbReference type="InterPro" id="IPR001806">
    <property type="entry name" value="Small_GTPase"/>
</dbReference>
<reference evidence="1 2" key="1">
    <citation type="submission" date="2022-09" db="EMBL/GenBank/DDBJ databases">
        <authorList>
            <person name="Palmer J.M."/>
        </authorList>
    </citation>
    <scope>NUCLEOTIDE SEQUENCE [LARGE SCALE GENOMIC DNA]</scope>
    <source>
        <strain evidence="1 2">DSM 7382</strain>
    </source>
</reference>
<evidence type="ECO:0000313" key="1">
    <source>
        <dbReference type="EMBL" id="KAK7694387.1"/>
    </source>
</evidence>
<organism evidence="1 2">
    <name type="scientific">Cerrena zonata</name>
    <dbReference type="NCBI Taxonomy" id="2478898"/>
    <lineage>
        <taxon>Eukaryota</taxon>
        <taxon>Fungi</taxon>
        <taxon>Dikarya</taxon>
        <taxon>Basidiomycota</taxon>
        <taxon>Agaricomycotina</taxon>
        <taxon>Agaricomycetes</taxon>
        <taxon>Polyporales</taxon>
        <taxon>Cerrenaceae</taxon>
        <taxon>Cerrena</taxon>
    </lineage>
</organism>
<gene>
    <name evidence="1" type="ORF">QCA50_001573</name>
</gene>
<dbReference type="AlphaFoldDB" id="A0AAW0GNZ2"/>